<feature type="transmembrane region" description="Helical" evidence="6">
    <location>
        <begin position="33"/>
        <end position="51"/>
    </location>
</feature>
<feature type="transmembrane region" description="Helical" evidence="6">
    <location>
        <begin position="105"/>
        <end position="122"/>
    </location>
</feature>
<dbReference type="Pfam" id="PF07730">
    <property type="entry name" value="HisKA_3"/>
    <property type="match status" value="1"/>
</dbReference>
<organism evidence="8 9">
    <name type="scientific">Streptococcus zalophi</name>
    <dbReference type="NCBI Taxonomy" id="640031"/>
    <lineage>
        <taxon>Bacteria</taxon>
        <taxon>Bacillati</taxon>
        <taxon>Bacillota</taxon>
        <taxon>Bacilli</taxon>
        <taxon>Lactobacillales</taxon>
        <taxon>Streptococcaceae</taxon>
        <taxon>Streptococcus</taxon>
    </lineage>
</organism>
<evidence type="ECO:0000313" key="9">
    <source>
        <dbReference type="Proteomes" id="UP000644875"/>
    </source>
</evidence>
<dbReference type="InterPro" id="IPR050482">
    <property type="entry name" value="Sensor_HK_TwoCompSys"/>
</dbReference>
<dbReference type="GO" id="GO:0016020">
    <property type="term" value="C:membrane"/>
    <property type="evidence" value="ECO:0007669"/>
    <property type="project" value="InterPro"/>
</dbReference>
<reference evidence="8 9" key="1">
    <citation type="journal article" date="2021" name="Int. J. Syst. Evol. Microbiol.">
        <title>Streptococcus vicugnae sp. nov., isolated from faeces of alpacas (Vicugna pacos) and cattle (Bos taurus), Streptococcus zalophi sp. nov., and Streptococcus pacificus sp. nov., isolated from respiratory tract of California sea lions (Zalophus californianus).</title>
        <authorList>
            <person name="Volokhov D.V."/>
            <person name="Zagorodnyaya T.A."/>
            <person name="Shen Z."/>
            <person name="Blom J."/>
            <person name="Furtak V.A."/>
            <person name="Eisenberg T."/>
            <person name="Fan P."/>
            <person name="Jeong K.C."/>
            <person name="Gao Y."/>
            <person name="Zhang S."/>
            <person name="Amselle M."/>
        </authorList>
    </citation>
    <scope>NUCLEOTIDE SEQUENCE [LARGE SCALE GENOMIC DNA]</scope>
    <source>
        <strain evidence="9">CSL7508-lung</strain>
    </source>
</reference>
<proteinExistence type="predicted"/>
<gene>
    <name evidence="8" type="ORF">JHK64_02965</name>
</gene>
<comment type="caution">
    <text evidence="8">The sequence shown here is derived from an EMBL/GenBank/DDBJ whole genome shotgun (WGS) entry which is preliminary data.</text>
</comment>
<dbReference type="GO" id="GO:0000155">
    <property type="term" value="F:phosphorelay sensor kinase activity"/>
    <property type="evidence" value="ECO:0007669"/>
    <property type="project" value="InterPro"/>
</dbReference>
<keyword evidence="6" id="KW-0472">Membrane</keyword>
<feature type="domain" description="Signal transduction histidine kinase subgroup 3 dimerisation and phosphoacceptor" evidence="7">
    <location>
        <begin position="173"/>
        <end position="237"/>
    </location>
</feature>
<evidence type="ECO:0000256" key="5">
    <source>
        <dbReference type="ARBA" id="ARBA00023012"/>
    </source>
</evidence>
<dbReference type="Gene3D" id="3.30.565.10">
    <property type="entry name" value="Histidine kinase-like ATPase, C-terminal domain"/>
    <property type="match status" value="1"/>
</dbReference>
<keyword evidence="5" id="KW-0902">Two-component regulatory system</keyword>
<evidence type="ECO:0000256" key="4">
    <source>
        <dbReference type="ARBA" id="ARBA00022777"/>
    </source>
</evidence>
<dbReference type="SUPFAM" id="SSF55874">
    <property type="entry name" value="ATPase domain of HSP90 chaperone/DNA topoisomerase II/histidine kinase"/>
    <property type="match status" value="1"/>
</dbReference>
<dbReference type="Gene3D" id="1.20.5.1930">
    <property type="match status" value="1"/>
</dbReference>
<keyword evidence="3" id="KW-0808">Transferase</keyword>
<dbReference type="GO" id="GO:0046983">
    <property type="term" value="F:protein dimerization activity"/>
    <property type="evidence" value="ECO:0007669"/>
    <property type="project" value="InterPro"/>
</dbReference>
<evidence type="ECO:0000256" key="3">
    <source>
        <dbReference type="ARBA" id="ARBA00022679"/>
    </source>
</evidence>
<keyword evidence="6" id="KW-1133">Transmembrane helix</keyword>
<dbReference type="PANTHER" id="PTHR24421">
    <property type="entry name" value="NITRATE/NITRITE SENSOR PROTEIN NARX-RELATED"/>
    <property type="match status" value="1"/>
</dbReference>
<dbReference type="RefSeq" id="WP_199567519.1">
    <property type="nucleotide sequence ID" value="NZ_JAENBP010000003.1"/>
</dbReference>
<evidence type="ECO:0000256" key="6">
    <source>
        <dbReference type="SAM" id="Phobius"/>
    </source>
</evidence>
<dbReference type="InterPro" id="IPR036890">
    <property type="entry name" value="HATPase_C_sf"/>
</dbReference>
<protein>
    <recommendedName>
        <fullName evidence="2">histidine kinase</fullName>
        <ecNumber evidence="2">2.7.13.3</ecNumber>
    </recommendedName>
</protein>
<dbReference type="PANTHER" id="PTHR24421:SF63">
    <property type="entry name" value="SENSOR HISTIDINE KINASE DESK"/>
    <property type="match status" value="1"/>
</dbReference>
<feature type="transmembrane region" description="Helical" evidence="6">
    <location>
        <begin position="63"/>
        <end position="85"/>
    </location>
</feature>
<evidence type="ECO:0000313" key="8">
    <source>
        <dbReference type="EMBL" id="MBJ8349592.1"/>
    </source>
</evidence>
<comment type="catalytic activity">
    <reaction evidence="1">
        <text>ATP + protein L-histidine = ADP + protein N-phospho-L-histidine.</text>
        <dbReference type="EC" id="2.7.13.3"/>
    </reaction>
</comment>
<feature type="transmembrane region" description="Helical" evidence="6">
    <location>
        <begin position="7"/>
        <end position="27"/>
    </location>
</feature>
<accession>A0A934UDA4</accession>
<keyword evidence="4 8" id="KW-0418">Kinase</keyword>
<evidence type="ECO:0000256" key="2">
    <source>
        <dbReference type="ARBA" id="ARBA00012438"/>
    </source>
</evidence>
<keyword evidence="6" id="KW-0812">Transmembrane</keyword>
<name>A0A934UDA4_9STRE</name>
<keyword evidence="9" id="KW-1185">Reference proteome</keyword>
<dbReference type="EC" id="2.7.13.3" evidence="2"/>
<evidence type="ECO:0000256" key="1">
    <source>
        <dbReference type="ARBA" id="ARBA00000085"/>
    </source>
</evidence>
<feature type="transmembrane region" description="Helical" evidence="6">
    <location>
        <begin position="129"/>
        <end position="148"/>
    </location>
</feature>
<dbReference type="Proteomes" id="UP000644875">
    <property type="component" value="Unassembled WGS sequence"/>
</dbReference>
<dbReference type="AlphaFoldDB" id="A0A934UDA4"/>
<evidence type="ECO:0000259" key="7">
    <source>
        <dbReference type="Pfam" id="PF07730"/>
    </source>
</evidence>
<dbReference type="EMBL" id="JAENBP010000003">
    <property type="protein sequence ID" value="MBJ8349592.1"/>
    <property type="molecule type" value="Genomic_DNA"/>
</dbReference>
<dbReference type="InterPro" id="IPR011712">
    <property type="entry name" value="Sig_transdc_His_kin_sub3_dim/P"/>
</dbReference>
<sequence>MKQIKNSYHLFYYASLSFLIFPIVAIINGSLPMWHLVLILLFILAYLYLVIKGLGKYHLLAWFYMLGYILFMCLTFNIGIIWYFFYTTNLLVYRFHDPFKHYRPISFLLAISFLNSYQLWFGQNIEETLFTIFVSIFMLSFYFISLRIQNEEKQKAEIEQKNAYINVLMAENERNRIGRDLHDTLGHVFAMMTIKSELALKQLEKGETALVEKELKELHQMSKESMSEVRSIINNLKFRTVIEELETIENLFELANIALTIDNQLNLDNLSPVIQSTLTMLIRELTNNIIKHSHAKNCRISLYREKDIKLIVEDDGVGFSTLKGDELSSIKDRLSLVNGNLKITSLKQPTRIQIALKEGIKS</sequence>